<sequence>MSAPRRLLPQARRLGLALRPKAAQAQSKCPYCSLAPASRPLIRSHRDETARRHQSTSSPASNPRQELEHALTELQNHAPSLVDASRLQLALQGLRHSAGTEAVRIAILGLGNESSSTSTAKRLLRALLADPLVDQEAWERELDTYDVNQPLIVRIQQGDVKSGLTMERHASLNEITISSPTLNGSNLELLLMDTVLPMSPPEGASASSVESSILNPVVDIPIGEDRYSQVETPVHKTILITDGFSGAVSVSAASGKALDNIESVIAATNIPGMGKQAAGSQVEVVDLSLAEKAIGLFRQGPQHAMEYEKLWTASNVSVLVHWLKQGIHTVDGETKPIVRRLVASVLQSVTAQLDGEEARELSKSLGVKELPERDNLNQALAQWSQNAHSELQSELDQAFTGRRWRKLGWWKLFWRVDDVAMLTNEMLSQRFLPTAEQEIVYLTGRIAGPKGLNPNYTQPKSSQALEHKATKLGSGEEAPIPTGLPRWPGHIAFTRRYLQNESVPALQALAQKLVMQSLGTSGIASSLAATIYLTSFVSTAYEAGAVAALGIVYSLGRMQKKWETARGFWEGDVREEGRKAVRGAEKSIADALNGGKPAEDAELSTKIQKTRELLAQAEDALGRMR</sequence>
<reference evidence="3" key="1">
    <citation type="submission" date="2021-10" db="EMBL/GenBank/DDBJ databases">
        <authorList>
            <person name="Piombo E."/>
        </authorList>
    </citation>
    <scope>NUCLEOTIDE SEQUENCE</scope>
</reference>
<dbReference type="OrthoDB" id="5319015at2759"/>
<feature type="region of interest" description="Disordered" evidence="1">
    <location>
        <begin position="45"/>
        <end position="67"/>
    </location>
</feature>
<dbReference type="AlphaFoldDB" id="A0A9N9V2X0"/>
<proteinExistence type="predicted"/>
<protein>
    <recommendedName>
        <fullName evidence="2">Mmc1 C-terminal domain-containing protein</fullName>
    </recommendedName>
</protein>
<dbReference type="InterPro" id="IPR056196">
    <property type="entry name" value="Mmc1_C"/>
</dbReference>
<evidence type="ECO:0000313" key="4">
    <source>
        <dbReference type="Proteomes" id="UP000754883"/>
    </source>
</evidence>
<dbReference type="PANTHER" id="PTHR38644">
    <property type="entry name" value="EXPRESSED PROTEIN"/>
    <property type="match status" value="1"/>
</dbReference>
<feature type="compositionally biased region" description="Polar residues" evidence="1">
    <location>
        <begin position="55"/>
        <end position="64"/>
    </location>
</feature>
<evidence type="ECO:0000259" key="2">
    <source>
        <dbReference type="Pfam" id="PF23868"/>
    </source>
</evidence>
<keyword evidence="4" id="KW-1185">Reference proteome</keyword>
<accession>A0A9N9V2X0</accession>
<gene>
    <name evidence="3" type="ORF">CBYS24578_00006045</name>
</gene>
<dbReference type="EMBL" id="CABFNO020001568">
    <property type="protein sequence ID" value="CAH0005472.1"/>
    <property type="molecule type" value="Genomic_DNA"/>
</dbReference>
<dbReference type="PANTHER" id="PTHR38644:SF1">
    <property type="entry name" value="EXPRESSED PROTEIN"/>
    <property type="match status" value="1"/>
</dbReference>
<evidence type="ECO:0000256" key="1">
    <source>
        <dbReference type="SAM" id="MobiDB-lite"/>
    </source>
</evidence>
<evidence type="ECO:0000313" key="3">
    <source>
        <dbReference type="EMBL" id="CAH0005472.1"/>
    </source>
</evidence>
<dbReference type="Pfam" id="PF23868">
    <property type="entry name" value="Mmc1_C"/>
    <property type="match status" value="1"/>
</dbReference>
<dbReference type="Proteomes" id="UP000754883">
    <property type="component" value="Unassembled WGS sequence"/>
</dbReference>
<feature type="domain" description="Mmc1 C-terminal" evidence="2">
    <location>
        <begin position="377"/>
        <end position="578"/>
    </location>
</feature>
<comment type="caution">
    <text evidence="3">The sequence shown here is derived from an EMBL/GenBank/DDBJ whole genome shotgun (WGS) entry which is preliminary data.</text>
</comment>
<dbReference type="Pfam" id="PF23867">
    <property type="entry name" value="Mmc1_N"/>
    <property type="match status" value="1"/>
</dbReference>
<organism evidence="3 4">
    <name type="scientific">Clonostachys byssicola</name>
    <dbReference type="NCBI Taxonomy" id="160290"/>
    <lineage>
        <taxon>Eukaryota</taxon>
        <taxon>Fungi</taxon>
        <taxon>Dikarya</taxon>
        <taxon>Ascomycota</taxon>
        <taxon>Pezizomycotina</taxon>
        <taxon>Sordariomycetes</taxon>
        <taxon>Hypocreomycetidae</taxon>
        <taxon>Hypocreales</taxon>
        <taxon>Bionectriaceae</taxon>
        <taxon>Clonostachys</taxon>
    </lineage>
</organism>
<name>A0A9N9V2X0_9HYPO</name>